<proteinExistence type="predicted"/>
<dbReference type="EMBL" id="CAJPDR010000480">
    <property type="protein sequence ID" value="CAF9937614.1"/>
    <property type="molecule type" value="Genomic_DNA"/>
</dbReference>
<feature type="region of interest" description="Disordered" evidence="1">
    <location>
        <begin position="388"/>
        <end position="431"/>
    </location>
</feature>
<organism evidence="2 3">
    <name type="scientific">Alectoria fallacina</name>
    <dbReference type="NCBI Taxonomy" id="1903189"/>
    <lineage>
        <taxon>Eukaryota</taxon>
        <taxon>Fungi</taxon>
        <taxon>Dikarya</taxon>
        <taxon>Ascomycota</taxon>
        <taxon>Pezizomycotina</taxon>
        <taxon>Lecanoromycetes</taxon>
        <taxon>OSLEUM clade</taxon>
        <taxon>Lecanoromycetidae</taxon>
        <taxon>Lecanorales</taxon>
        <taxon>Lecanorineae</taxon>
        <taxon>Parmeliaceae</taxon>
        <taxon>Alectoria</taxon>
    </lineage>
</organism>
<protein>
    <submittedName>
        <fullName evidence="2">Uncharacterized protein</fullName>
    </submittedName>
</protein>
<gene>
    <name evidence="2" type="ORF">ALECFALPRED_007346</name>
</gene>
<evidence type="ECO:0000313" key="2">
    <source>
        <dbReference type="EMBL" id="CAF9937614.1"/>
    </source>
</evidence>
<evidence type="ECO:0000256" key="1">
    <source>
        <dbReference type="SAM" id="MobiDB-lite"/>
    </source>
</evidence>
<dbReference type="Proteomes" id="UP000664203">
    <property type="component" value="Unassembled WGS sequence"/>
</dbReference>
<feature type="compositionally biased region" description="Acidic residues" evidence="1">
    <location>
        <begin position="419"/>
        <end position="431"/>
    </location>
</feature>
<feature type="compositionally biased region" description="Low complexity" evidence="1">
    <location>
        <begin position="388"/>
        <end position="414"/>
    </location>
</feature>
<feature type="region of interest" description="Disordered" evidence="1">
    <location>
        <begin position="287"/>
        <end position="309"/>
    </location>
</feature>
<feature type="compositionally biased region" description="Polar residues" evidence="1">
    <location>
        <begin position="297"/>
        <end position="309"/>
    </location>
</feature>
<dbReference type="AlphaFoldDB" id="A0A8H3J097"/>
<name>A0A8H3J097_9LECA</name>
<evidence type="ECO:0000313" key="3">
    <source>
        <dbReference type="Proteomes" id="UP000664203"/>
    </source>
</evidence>
<sequence length="431" mass="47716">MRDRPDPEVGSFPVRRQRDIENLERRIQEVRTDPALTLVHGTLENLMRELGQARGARHGQAPIASQPPILIQDPPLPENVRHANRLRSYIEDLERRIHDLRTEPTLAPVRGALDTLMHKLRGARAERDRLGPIASLHAVVPTAQGQLQNNQTNQLPTPIQNTAVGFEPIPGRPRVMHEMGRSGLTVQVPYTIEVTDFLDRLHRLVPENLRNQLQDLHTRRQALEFRITQRLFRNIRSINTSTPTIVTPQIHGGADCVVIDGPAMDDSINSDSISAEGFHGGNRAVIEGPITDDVSRPNPNSEEAIQPETQHPIAAALLCSVSEHDATLNQIDPAAQRRLESEDTFRTEATRQTAAFYNEMGRSDPTTNVYVQEIQIGDDAAPINTLHSPPSSPAALALPTATATQATTATTLSSRESEDALNEELYTDAYP</sequence>
<accession>A0A8H3J097</accession>
<comment type="caution">
    <text evidence="2">The sequence shown here is derived from an EMBL/GenBank/DDBJ whole genome shotgun (WGS) entry which is preliminary data.</text>
</comment>
<keyword evidence="3" id="KW-1185">Reference proteome</keyword>
<reference evidence="2" key="1">
    <citation type="submission" date="2021-03" db="EMBL/GenBank/DDBJ databases">
        <authorList>
            <person name="Tagirdzhanova G."/>
        </authorList>
    </citation>
    <scope>NUCLEOTIDE SEQUENCE</scope>
</reference>